<keyword evidence="4" id="KW-1185">Reference proteome</keyword>
<keyword evidence="1" id="KW-0040">ANK repeat</keyword>
<dbReference type="EMBL" id="VDEP01000344">
    <property type="protein sequence ID" value="KAA1098978.1"/>
    <property type="molecule type" value="Genomic_DNA"/>
</dbReference>
<dbReference type="AlphaFoldDB" id="A0A5B0PEZ6"/>
<accession>A0A5B0PEZ6</accession>
<dbReference type="PROSITE" id="PS50088">
    <property type="entry name" value="ANK_REPEAT"/>
    <property type="match status" value="1"/>
</dbReference>
<comment type="caution">
    <text evidence="2">The sequence shown here is derived from an EMBL/GenBank/DDBJ whole genome shotgun (WGS) entry which is preliminary data.</text>
</comment>
<sequence>MSTLLSLPIEILHDIHLLSTSEHLPITCKRLLDIYSRTTTTRYRAQFLWKKYVLKDSEDGSVSKNRSIRDGAAGRERRKKIRWDAILATPACSIEVLQILRDFFHSDLPAPSDPEDLPKIKVSALPVRLFKALSPTPSDPSPAIIRDHADQLDQAFRYIHLLLTEYGTSPDKFGGYPLARSVLSGNLAFVRLLLDHGARPGVKDNLVIMVAIETGDLELLRLLIEPNFIHPKETKQSSPLIPNSLPPKNHKKLKLEDRVQITDQMLEQAIKRKDAAMAQYFINKGARPTLETIRLIEALQNI</sequence>
<gene>
    <name evidence="3" type="ORF">PGT21_031927</name>
    <name evidence="2" type="ORF">PGTUg99_010568</name>
</gene>
<dbReference type="EMBL" id="VSWC01000041">
    <property type="protein sequence ID" value="KAA1104799.1"/>
    <property type="molecule type" value="Genomic_DNA"/>
</dbReference>
<dbReference type="SUPFAM" id="SSF48403">
    <property type="entry name" value="Ankyrin repeat"/>
    <property type="match status" value="1"/>
</dbReference>
<dbReference type="InterPro" id="IPR002110">
    <property type="entry name" value="Ankyrin_rpt"/>
</dbReference>
<dbReference type="Proteomes" id="UP000325313">
    <property type="component" value="Unassembled WGS sequence"/>
</dbReference>
<reference evidence="4 5" key="1">
    <citation type="submission" date="2019-05" db="EMBL/GenBank/DDBJ databases">
        <title>Emergence of the Ug99 lineage of the wheat stem rust pathogen through somatic hybridization.</title>
        <authorList>
            <person name="Li F."/>
            <person name="Upadhyaya N.M."/>
            <person name="Sperschneider J."/>
            <person name="Matny O."/>
            <person name="Nguyen-Phuc H."/>
            <person name="Mago R."/>
            <person name="Raley C."/>
            <person name="Miller M.E."/>
            <person name="Silverstein K.A.T."/>
            <person name="Henningsen E."/>
            <person name="Hirsch C.D."/>
            <person name="Visser B."/>
            <person name="Pretorius Z.A."/>
            <person name="Steffenson B.J."/>
            <person name="Schwessinger B."/>
            <person name="Dodds P.N."/>
            <person name="Figueroa M."/>
        </authorList>
    </citation>
    <scope>NUCLEOTIDE SEQUENCE [LARGE SCALE GENOMIC DNA]</scope>
    <source>
        <strain evidence="3">21-0</strain>
        <strain evidence="2 5">Ug99</strain>
    </source>
</reference>
<organism evidence="2 5">
    <name type="scientific">Puccinia graminis f. sp. tritici</name>
    <dbReference type="NCBI Taxonomy" id="56615"/>
    <lineage>
        <taxon>Eukaryota</taxon>
        <taxon>Fungi</taxon>
        <taxon>Dikarya</taxon>
        <taxon>Basidiomycota</taxon>
        <taxon>Pucciniomycotina</taxon>
        <taxon>Pucciniomycetes</taxon>
        <taxon>Pucciniales</taxon>
        <taxon>Pucciniaceae</taxon>
        <taxon>Puccinia</taxon>
    </lineage>
</organism>
<dbReference type="Proteomes" id="UP000324748">
    <property type="component" value="Unassembled WGS sequence"/>
</dbReference>
<name>A0A5B0PEZ6_PUCGR</name>
<evidence type="ECO:0000313" key="5">
    <source>
        <dbReference type="Proteomes" id="UP000325313"/>
    </source>
</evidence>
<evidence type="ECO:0000313" key="2">
    <source>
        <dbReference type="EMBL" id="KAA1098978.1"/>
    </source>
</evidence>
<dbReference type="Gene3D" id="1.25.40.20">
    <property type="entry name" value="Ankyrin repeat-containing domain"/>
    <property type="match status" value="1"/>
</dbReference>
<proteinExistence type="predicted"/>
<evidence type="ECO:0000313" key="3">
    <source>
        <dbReference type="EMBL" id="KAA1104799.1"/>
    </source>
</evidence>
<evidence type="ECO:0000313" key="4">
    <source>
        <dbReference type="Proteomes" id="UP000324748"/>
    </source>
</evidence>
<evidence type="ECO:0000256" key="1">
    <source>
        <dbReference type="PROSITE-ProRule" id="PRU00023"/>
    </source>
</evidence>
<protein>
    <submittedName>
        <fullName evidence="2">Uncharacterized protein</fullName>
    </submittedName>
</protein>
<feature type="repeat" description="ANK" evidence="1">
    <location>
        <begin position="173"/>
        <end position="205"/>
    </location>
</feature>
<dbReference type="OrthoDB" id="2497616at2759"/>
<dbReference type="InterPro" id="IPR036770">
    <property type="entry name" value="Ankyrin_rpt-contain_sf"/>
</dbReference>